<keyword evidence="3" id="KW-1185">Reference proteome</keyword>
<feature type="non-terminal residue" evidence="2">
    <location>
        <position position="1"/>
    </location>
</feature>
<reference evidence="2 3" key="1">
    <citation type="journal article" date="2021" name="BMC Genomics">
        <title>Datura genome reveals duplications of psychoactive alkaloid biosynthetic genes and high mutation rate following tissue culture.</title>
        <authorList>
            <person name="Rajewski A."/>
            <person name="Carter-House D."/>
            <person name="Stajich J."/>
            <person name="Litt A."/>
        </authorList>
    </citation>
    <scope>NUCLEOTIDE SEQUENCE [LARGE SCALE GENOMIC DNA]</scope>
    <source>
        <strain evidence="2">AR-01</strain>
    </source>
</reference>
<sequence length="93" mass="10602">LEAHLRVRQSKELDKSLPQIPVAPFQLPQILLLERYTSSHARTVCPAPIATSRNMRISQDSQTNLVANLEERKRGSKPRINENLGLYGQDQLR</sequence>
<protein>
    <submittedName>
        <fullName evidence="2">Uncharacterized protein</fullName>
    </submittedName>
</protein>
<dbReference type="Proteomes" id="UP000823775">
    <property type="component" value="Unassembled WGS sequence"/>
</dbReference>
<comment type="caution">
    <text evidence="2">The sequence shown here is derived from an EMBL/GenBank/DDBJ whole genome shotgun (WGS) entry which is preliminary data.</text>
</comment>
<evidence type="ECO:0000313" key="2">
    <source>
        <dbReference type="EMBL" id="MCE3049471.1"/>
    </source>
</evidence>
<evidence type="ECO:0000313" key="3">
    <source>
        <dbReference type="Proteomes" id="UP000823775"/>
    </source>
</evidence>
<gene>
    <name evidence="2" type="ORF">HAX54_044934</name>
</gene>
<organism evidence="2 3">
    <name type="scientific">Datura stramonium</name>
    <name type="common">Jimsonweed</name>
    <name type="synonym">Common thornapple</name>
    <dbReference type="NCBI Taxonomy" id="4076"/>
    <lineage>
        <taxon>Eukaryota</taxon>
        <taxon>Viridiplantae</taxon>
        <taxon>Streptophyta</taxon>
        <taxon>Embryophyta</taxon>
        <taxon>Tracheophyta</taxon>
        <taxon>Spermatophyta</taxon>
        <taxon>Magnoliopsida</taxon>
        <taxon>eudicotyledons</taxon>
        <taxon>Gunneridae</taxon>
        <taxon>Pentapetalae</taxon>
        <taxon>asterids</taxon>
        <taxon>lamiids</taxon>
        <taxon>Solanales</taxon>
        <taxon>Solanaceae</taxon>
        <taxon>Solanoideae</taxon>
        <taxon>Datureae</taxon>
        <taxon>Datura</taxon>
    </lineage>
</organism>
<dbReference type="EMBL" id="JACEIK010006916">
    <property type="protein sequence ID" value="MCE3049471.1"/>
    <property type="molecule type" value="Genomic_DNA"/>
</dbReference>
<evidence type="ECO:0000256" key="1">
    <source>
        <dbReference type="SAM" id="MobiDB-lite"/>
    </source>
</evidence>
<name>A0ABS8WH86_DATST</name>
<accession>A0ABS8WH86</accession>
<feature type="region of interest" description="Disordered" evidence="1">
    <location>
        <begin position="73"/>
        <end position="93"/>
    </location>
</feature>
<proteinExistence type="predicted"/>